<feature type="chain" id="PRO_5044742941" description="Cuticle protein" evidence="4">
    <location>
        <begin position="19"/>
        <end position="187"/>
    </location>
</feature>
<accession>A0ABD0TA23</accession>
<comment type="caution">
    <text evidence="5">The sequence shown here is derived from an EMBL/GenBank/DDBJ whole genome shotgun (WGS) entry which is preliminary data.</text>
</comment>
<dbReference type="EMBL" id="JBEDNZ010000007">
    <property type="protein sequence ID" value="KAL0840201.1"/>
    <property type="molecule type" value="Genomic_DNA"/>
</dbReference>
<keyword evidence="1 3" id="KW-0193">Cuticle</keyword>
<proteinExistence type="predicted"/>
<evidence type="ECO:0000313" key="6">
    <source>
        <dbReference type="Proteomes" id="UP001549921"/>
    </source>
</evidence>
<name>A0ABD0TA23_LOXSC</name>
<dbReference type="InterPro" id="IPR051217">
    <property type="entry name" value="Insect_Cuticle_Struc_Prot"/>
</dbReference>
<dbReference type="Pfam" id="PF00379">
    <property type="entry name" value="Chitin_bind_4"/>
    <property type="match status" value="1"/>
</dbReference>
<dbReference type="PRINTS" id="PR00947">
    <property type="entry name" value="CUTICLE"/>
</dbReference>
<evidence type="ECO:0000256" key="2">
    <source>
        <dbReference type="ARBA" id="ARBA00022729"/>
    </source>
</evidence>
<protein>
    <recommendedName>
        <fullName evidence="7">Cuticle protein</fullName>
    </recommendedName>
</protein>
<evidence type="ECO:0000256" key="4">
    <source>
        <dbReference type="SAM" id="SignalP"/>
    </source>
</evidence>
<dbReference type="PROSITE" id="PS00233">
    <property type="entry name" value="CHIT_BIND_RR_1"/>
    <property type="match status" value="1"/>
</dbReference>
<dbReference type="InterPro" id="IPR031311">
    <property type="entry name" value="CHIT_BIND_RR_consensus"/>
</dbReference>
<evidence type="ECO:0008006" key="7">
    <source>
        <dbReference type="Google" id="ProtNLM"/>
    </source>
</evidence>
<dbReference type="PANTHER" id="PTHR12236:SF75">
    <property type="entry name" value="CUTICULAR PROTEIN 62BB, ISOFORM A"/>
    <property type="match status" value="1"/>
</dbReference>
<feature type="signal peptide" evidence="4">
    <location>
        <begin position="1"/>
        <end position="18"/>
    </location>
</feature>
<evidence type="ECO:0000313" key="5">
    <source>
        <dbReference type="EMBL" id="KAL0840201.1"/>
    </source>
</evidence>
<dbReference type="GO" id="GO:0042302">
    <property type="term" value="F:structural constituent of cuticle"/>
    <property type="evidence" value="ECO:0007669"/>
    <property type="project" value="UniProtKB-UniRule"/>
</dbReference>
<dbReference type="InterPro" id="IPR000618">
    <property type="entry name" value="Insect_cuticle"/>
</dbReference>
<sequence length="187" mass="20612">MCWAQCLMLAIVCSVVHAKAKLAVFNPVYQPVQPQEYNGYYDHPRYAFNYGVADPSTGDVKSQHETREGDVVKGQYSLVEPDGSIRTVDYTADAVNGFNAVVSKTGPTVHPAPAPSPPPPPPQRVKPVIQFVPKPIPVPVEVPNQYFAQQPYPVPASFLYPKARSQFPEYDGFDVDGPYAQLPGNYF</sequence>
<gene>
    <name evidence="5" type="ORF">ABMA28_015490</name>
</gene>
<keyword evidence="2 4" id="KW-0732">Signal</keyword>
<dbReference type="PANTHER" id="PTHR12236">
    <property type="entry name" value="STRUCTURAL CONTITUENT OF CUTICLE"/>
    <property type="match status" value="1"/>
</dbReference>
<organism evidence="5 6">
    <name type="scientific">Loxostege sticticalis</name>
    <name type="common">Beet webworm moth</name>
    <dbReference type="NCBI Taxonomy" id="481309"/>
    <lineage>
        <taxon>Eukaryota</taxon>
        <taxon>Metazoa</taxon>
        <taxon>Ecdysozoa</taxon>
        <taxon>Arthropoda</taxon>
        <taxon>Hexapoda</taxon>
        <taxon>Insecta</taxon>
        <taxon>Pterygota</taxon>
        <taxon>Neoptera</taxon>
        <taxon>Endopterygota</taxon>
        <taxon>Lepidoptera</taxon>
        <taxon>Glossata</taxon>
        <taxon>Ditrysia</taxon>
        <taxon>Pyraloidea</taxon>
        <taxon>Crambidae</taxon>
        <taxon>Pyraustinae</taxon>
        <taxon>Loxostege</taxon>
    </lineage>
</organism>
<evidence type="ECO:0000256" key="3">
    <source>
        <dbReference type="PROSITE-ProRule" id="PRU00497"/>
    </source>
</evidence>
<dbReference type="AlphaFoldDB" id="A0ABD0TA23"/>
<dbReference type="PROSITE" id="PS51155">
    <property type="entry name" value="CHIT_BIND_RR_2"/>
    <property type="match status" value="1"/>
</dbReference>
<reference evidence="5 6" key="1">
    <citation type="submission" date="2024-06" db="EMBL/GenBank/DDBJ databases">
        <title>A chromosome-level genome assembly of beet webworm, Loxostege sticticalis.</title>
        <authorList>
            <person name="Zhang Y."/>
        </authorList>
    </citation>
    <scope>NUCLEOTIDE SEQUENCE [LARGE SCALE GENOMIC DNA]</scope>
    <source>
        <strain evidence="5">AQ028</strain>
        <tissue evidence="5">Male pupae</tissue>
    </source>
</reference>
<evidence type="ECO:0000256" key="1">
    <source>
        <dbReference type="ARBA" id="ARBA00022460"/>
    </source>
</evidence>
<dbReference type="Proteomes" id="UP001549921">
    <property type="component" value="Unassembled WGS sequence"/>
</dbReference>